<comment type="caution">
    <text evidence="1">The sequence shown here is derived from an EMBL/GenBank/DDBJ whole genome shotgun (WGS) entry which is preliminary data.</text>
</comment>
<name>A0A4R2IIC0_9ACTN</name>
<reference evidence="1 2" key="1">
    <citation type="journal article" date="2015" name="Stand. Genomic Sci.">
        <title>Genomic Encyclopedia of Bacterial and Archaeal Type Strains, Phase III: the genomes of soil and plant-associated and newly described type strains.</title>
        <authorList>
            <person name="Whitman W.B."/>
            <person name="Woyke T."/>
            <person name="Klenk H.P."/>
            <person name="Zhou Y."/>
            <person name="Lilburn T.G."/>
            <person name="Beck B.J."/>
            <person name="De Vos P."/>
            <person name="Vandamme P."/>
            <person name="Eisen J.A."/>
            <person name="Garrity G."/>
            <person name="Hugenholtz P."/>
            <person name="Kyrpides N.C."/>
        </authorList>
    </citation>
    <scope>NUCLEOTIDE SEQUENCE [LARGE SCALE GENOMIC DNA]</scope>
    <source>
        <strain evidence="1 2">VKM Ac-2541</strain>
    </source>
</reference>
<organism evidence="1 2">
    <name type="scientific">Kribbella antiqua</name>
    <dbReference type="NCBI Taxonomy" id="2512217"/>
    <lineage>
        <taxon>Bacteria</taxon>
        <taxon>Bacillati</taxon>
        <taxon>Actinomycetota</taxon>
        <taxon>Actinomycetes</taxon>
        <taxon>Propionibacteriales</taxon>
        <taxon>Kribbellaceae</taxon>
        <taxon>Kribbella</taxon>
    </lineage>
</organism>
<dbReference type="EMBL" id="SLWR01000013">
    <property type="protein sequence ID" value="TCO42465.1"/>
    <property type="molecule type" value="Genomic_DNA"/>
</dbReference>
<protein>
    <submittedName>
        <fullName evidence="1">Uncharacterized protein</fullName>
    </submittedName>
</protein>
<evidence type="ECO:0000313" key="2">
    <source>
        <dbReference type="Proteomes" id="UP000295573"/>
    </source>
</evidence>
<dbReference type="AlphaFoldDB" id="A0A4R2IIC0"/>
<dbReference type="RefSeq" id="WP_132155335.1">
    <property type="nucleotide sequence ID" value="NZ_SLWR01000013.1"/>
</dbReference>
<gene>
    <name evidence="1" type="ORF">EV646_11387</name>
</gene>
<evidence type="ECO:0000313" key="1">
    <source>
        <dbReference type="EMBL" id="TCO42465.1"/>
    </source>
</evidence>
<dbReference type="OrthoDB" id="4947588at2"/>
<proteinExistence type="predicted"/>
<keyword evidence="2" id="KW-1185">Reference proteome</keyword>
<accession>A0A4R2IIC0</accession>
<dbReference type="Proteomes" id="UP000295573">
    <property type="component" value="Unassembled WGS sequence"/>
</dbReference>
<sequence>MTEPISGTGDDAITKVREDMRVVDQTGTELGRVELVKMGDADAVTTAGQQGEHPEGGLVGVLGRLIGGGEPDVPEPLAARLLRKGFVKVDSKGVLDRDIYVAADQIARVSGDDVHLNVSQQALIDEHAGT</sequence>